<protein>
    <submittedName>
        <fullName evidence="1">DUF2513 domain-containing protein</fullName>
    </submittedName>
</protein>
<organism evidence="1 2">
    <name type="scientific">Nicoliella lavandulae</name>
    <dbReference type="NCBI Taxonomy" id="3082954"/>
    <lineage>
        <taxon>Bacteria</taxon>
        <taxon>Bacillati</taxon>
        <taxon>Bacillota</taxon>
        <taxon>Bacilli</taxon>
        <taxon>Lactobacillales</taxon>
        <taxon>Lactobacillaceae</taxon>
        <taxon>Nicoliella</taxon>
    </lineage>
</organism>
<name>A0ABU8SMB0_9LACO</name>
<accession>A0ABU8SMB0</accession>
<sequence>MKLNHDCVRECLLWIESNVNFADDESPQNLIKDLSESKDFTNDEILYSLEKLKEASYITGGISVSHGIGGNNIVQINSIEEITWEGHKYLDNIRDPKIWSDTKKATKSFTSVSLSMMGNIASQVIASVVKQSLNLP</sequence>
<dbReference type="Pfam" id="PF10711">
    <property type="entry name" value="DUF2513"/>
    <property type="match status" value="1"/>
</dbReference>
<dbReference type="Proteomes" id="UP001370590">
    <property type="component" value="Unassembled WGS sequence"/>
</dbReference>
<gene>
    <name evidence="1" type="ORF">R4146_07570</name>
</gene>
<dbReference type="RefSeq" id="WP_339960846.1">
    <property type="nucleotide sequence ID" value="NZ_JAWMWH010000003.1"/>
</dbReference>
<dbReference type="InterPro" id="IPR019650">
    <property type="entry name" value="DUF2513"/>
</dbReference>
<evidence type="ECO:0000313" key="1">
    <source>
        <dbReference type="EMBL" id="MEJ6400999.1"/>
    </source>
</evidence>
<dbReference type="EMBL" id="JAWMWH010000003">
    <property type="protein sequence ID" value="MEJ6400999.1"/>
    <property type="molecule type" value="Genomic_DNA"/>
</dbReference>
<reference evidence="1 2" key="1">
    <citation type="submission" date="2023-10" db="EMBL/GenBank/DDBJ databases">
        <title>Nicoliella lavandulae sp. nov. isolated from Lavandula angustifolia flowers.</title>
        <authorList>
            <person name="Alcantara C."/>
            <person name="Zuniga M."/>
            <person name="Landete J.M."/>
            <person name="Monedero V."/>
        </authorList>
    </citation>
    <scope>NUCLEOTIDE SEQUENCE [LARGE SCALE GENOMIC DNA]</scope>
    <source>
        <strain evidence="1 2">Es01</strain>
    </source>
</reference>
<proteinExistence type="predicted"/>
<evidence type="ECO:0000313" key="2">
    <source>
        <dbReference type="Proteomes" id="UP001370590"/>
    </source>
</evidence>
<keyword evidence="2" id="KW-1185">Reference proteome</keyword>
<comment type="caution">
    <text evidence="1">The sequence shown here is derived from an EMBL/GenBank/DDBJ whole genome shotgun (WGS) entry which is preliminary data.</text>
</comment>